<dbReference type="InterPro" id="IPR032816">
    <property type="entry name" value="VTT_dom"/>
</dbReference>
<organism evidence="10 11">
    <name type="scientific">Planotetraspora thailandica</name>
    <dbReference type="NCBI Taxonomy" id="487172"/>
    <lineage>
        <taxon>Bacteria</taxon>
        <taxon>Bacillati</taxon>
        <taxon>Actinomycetota</taxon>
        <taxon>Actinomycetes</taxon>
        <taxon>Streptosporangiales</taxon>
        <taxon>Streptosporangiaceae</taxon>
        <taxon>Planotetraspora</taxon>
    </lineage>
</organism>
<dbReference type="PANTHER" id="PTHR42709">
    <property type="entry name" value="ALKALINE PHOSPHATASE LIKE PROTEIN"/>
    <property type="match status" value="1"/>
</dbReference>
<proteinExistence type="inferred from homology"/>
<evidence type="ECO:0000256" key="4">
    <source>
        <dbReference type="ARBA" id="ARBA00022692"/>
    </source>
</evidence>
<keyword evidence="11" id="KW-1185">Reference proteome</keyword>
<feature type="transmembrane region" description="Helical" evidence="8">
    <location>
        <begin position="12"/>
        <end position="35"/>
    </location>
</feature>
<accession>A0A8J3XY19</accession>
<evidence type="ECO:0000313" key="10">
    <source>
        <dbReference type="EMBL" id="GII53748.1"/>
    </source>
</evidence>
<sequence>MTDAILDLLRQVMASPWVYLLLFAVALVDAFFPAVPSETAVITAGVFAATGGPDLAAVIAVAALGAFAGDHVSYLAGRTAGRRVLGRLRPGTRGRAAADWAERTLAERGGLLLVVARYVPGGRTAATLTAGAGGYPLRRFTLFDAIATVSWAAYSTLIGFVGGMAFEHDPMKGLLLGLGIAIGVTVVIETVRHLRGRAARRQAPDGEVLETSHTGWAASRED</sequence>
<dbReference type="Pfam" id="PF09335">
    <property type="entry name" value="VTT_dom"/>
    <property type="match status" value="1"/>
</dbReference>
<feature type="region of interest" description="Disordered" evidence="7">
    <location>
        <begin position="202"/>
        <end position="222"/>
    </location>
</feature>
<evidence type="ECO:0000259" key="9">
    <source>
        <dbReference type="Pfam" id="PF09335"/>
    </source>
</evidence>
<feature type="domain" description="VTT" evidence="9">
    <location>
        <begin position="35"/>
        <end position="159"/>
    </location>
</feature>
<evidence type="ECO:0000256" key="5">
    <source>
        <dbReference type="ARBA" id="ARBA00022989"/>
    </source>
</evidence>
<evidence type="ECO:0000256" key="8">
    <source>
        <dbReference type="SAM" id="Phobius"/>
    </source>
</evidence>
<feature type="transmembrane region" description="Helical" evidence="8">
    <location>
        <begin position="145"/>
        <end position="166"/>
    </location>
</feature>
<keyword evidence="5 8" id="KW-1133">Transmembrane helix</keyword>
<dbReference type="AlphaFoldDB" id="A0A8J3XY19"/>
<dbReference type="EMBL" id="BOOR01000010">
    <property type="protein sequence ID" value="GII53748.1"/>
    <property type="molecule type" value="Genomic_DNA"/>
</dbReference>
<gene>
    <name evidence="10" type="ORF">Pth03_21370</name>
</gene>
<comment type="caution">
    <text evidence="10">The sequence shown here is derived from an EMBL/GenBank/DDBJ whole genome shotgun (WGS) entry which is preliminary data.</text>
</comment>
<reference evidence="10" key="1">
    <citation type="submission" date="2021-01" db="EMBL/GenBank/DDBJ databases">
        <title>Whole genome shotgun sequence of Planotetraspora thailandica NBRC 104271.</title>
        <authorList>
            <person name="Komaki H."/>
            <person name="Tamura T."/>
        </authorList>
    </citation>
    <scope>NUCLEOTIDE SEQUENCE</scope>
    <source>
        <strain evidence="10">NBRC 104271</strain>
    </source>
</reference>
<dbReference type="Proteomes" id="UP000605992">
    <property type="component" value="Unassembled WGS sequence"/>
</dbReference>
<feature type="transmembrane region" description="Helical" evidence="8">
    <location>
        <begin position="172"/>
        <end position="191"/>
    </location>
</feature>
<evidence type="ECO:0000256" key="2">
    <source>
        <dbReference type="ARBA" id="ARBA00010792"/>
    </source>
</evidence>
<protein>
    <submittedName>
        <fullName evidence="10">Membrane protein</fullName>
    </submittedName>
</protein>
<evidence type="ECO:0000256" key="1">
    <source>
        <dbReference type="ARBA" id="ARBA00004651"/>
    </source>
</evidence>
<evidence type="ECO:0000256" key="7">
    <source>
        <dbReference type="SAM" id="MobiDB-lite"/>
    </source>
</evidence>
<keyword evidence="4 8" id="KW-0812">Transmembrane</keyword>
<evidence type="ECO:0000256" key="3">
    <source>
        <dbReference type="ARBA" id="ARBA00022475"/>
    </source>
</evidence>
<feature type="transmembrane region" description="Helical" evidence="8">
    <location>
        <begin position="55"/>
        <end position="77"/>
    </location>
</feature>
<dbReference type="RefSeq" id="WP_203943974.1">
    <property type="nucleotide sequence ID" value="NZ_BOOR01000010.1"/>
</dbReference>
<dbReference type="GO" id="GO:0005886">
    <property type="term" value="C:plasma membrane"/>
    <property type="evidence" value="ECO:0007669"/>
    <property type="project" value="UniProtKB-SubCell"/>
</dbReference>
<name>A0A8J3XY19_9ACTN</name>
<keyword evidence="6 8" id="KW-0472">Membrane</keyword>
<evidence type="ECO:0000313" key="11">
    <source>
        <dbReference type="Proteomes" id="UP000605992"/>
    </source>
</evidence>
<comment type="subcellular location">
    <subcellularLocation>
        <location evidence="1">Cell membrane</location>
        <topology evidence="1">Multi-pass membrane protein</topology>
    </subcellularLocation>
</comment>
<keyword evidence="3" id="KW-1003">Cell membrane</keyword>
<dbReference type="InterPro" id="IPR051311">
    <property type="entry name" value="DedA_domain"/>
</dbReference>
<comment type="similarity">
    <text evidence="2">Belongs to the DedA family.</text>
</comment>
<evidence type="ECO:0000256" key="6">
    <source>
        <dbReference type="ARBA" id="ARBA00023136"/>
    </source>
</evidence>
<dbReference type="PANTHER" id="PTHR42709:SF6">
    <property type="entry name" value="UNDECAPRENYL PHOSPHATE TRANSPORTER A"/>
    <property type="match status" value="1"/>
</dbReference>